<evidence type="ECO:0000256" key="1">
    <source>
        <dbReference type="ARBA" id="ARBA00001917"/>
    </source>
</evidence>
<dbReference type="SUPFAM" id="SSF50475">
    <property type="entry name" value="FMN-binding split barrel"/>
    <property type="match status" value="1"/>
</dbReference>
<evidence type="ECO:0000256" key="2">
    <source>
        <dbReference type="ARBA" id="ARBA00022630"/>
    </source>
</evidence>
<dbReference type="Proteomes" id="UP000450917">
    <property type="component" value="Unassembled WGS sequence"/>
</dbReference>
<reference evidence="6 7" key="1">
    <citation type="submission" date="2019-11" db="EMBL/GenBank/DDBJ databases">
        <title>Draft genome sequences of five Paenibacillus species of dairy origin.</title>
        <authorList>
            <person name="Olajide A.M."/>
            <person name="Chen S."/>
            <person name="Lapointe G."/>
        </authorList>
    </citation>
    <scope>NUCLEOTIDE SEQUENCE [LARGE SCALE GENOMIC DNA]</scope>
    <source>
        <strain evidence="6 7">2CS3</strain>
    </source>
</reference>
<dbReference type="GO" id="GO:0010181">
    <property type="term" value="F:FMN binding"/>
    <property type="evidence" value="ECO:0007669"/>
    <property type="project" value="InterPro"/>
</dbReference>
<evidence type="ECO:0000256" key="4">
    <source>
        <dbReference type="ARBA" id="ARBA00038054"/>
    </source>
</evidence>
<name>A0A7X3CTS6_9BACL</name>
<keyword evidence="3" id="KW-0288">FMN</keyword>
<comment type="cofactor">
    <cofactor evidence="1">
        <name>FMN</name>
        <dbReference type="ChEBI" id="CHEBI:58210"/>
    </cofactor>
</comment>
<dbReference type="Pfam" id="PF01613">
    <property type="entry name" value="Flavin_Reduct"/>
    <property type="match status" value="1"/>
</dbReference>
<sequence length="203" mass="21683">MISIDPAAQSERDNYKLLIGSIVPRPIALVTTLSKDGVLNAAPFSYFSIVASQPPMLSVAVQRNQGAMKDTARNAIEAGALVIHITDESIIGQVNETAANLPPFESEVARAGFTPVASETIGVPGVKEAKIRMECLLEQAIPLGGAGSQPACDLLIVRVVRFHLAEDVYVNGYIDPGKLNPVSRMAGNYYAKLGSMFAMERPE</sequence>
<dbReference type="RefSeq" id="WP_155615005.1">
    <property type="nucleotide sequence ID" value="NZ_WNZX01000012.1"/>
</dbReference>
<dbReference type="PANTHER" id="PTHR33798:SF5">
    <property type="entry name" value="FLAVIN REDUCTASE LIKE DOMAIN-CONTAINING PROTEIN"/>
    <property type="match status" value="1"/>
</dbReference>
<dbReference type="PANTHER" id="PTHR33798">
    <property type="entry name" value="FLAVOPROTEIN OXYGENASE"/>
    <property type="match status" value="1"/>
</dbReference>
<dbReference type="InterPro" id="IPR012349">
    <property type="entry name" value="Split_barrel_FMN-bd"/>
</dbReference>
<proteinExistence type="inferred from homology"/>
<dbReference type="SMART" id="SM00903">
    <property type="entry name" value="Flavin_Reduct"/>
    <property type="match status" value="1"/>
</dbReference>
<dbReference type="InterPro" id="IPR002563">
    <property type="entry name" value="Flavin_Rdtase-like_dom"/>
</dbReference>
<evidence type="ECO:0000259" key="5">
    <source>
        <dbReference type="SMART" id="SM00903"/>
    </source>
</evidence>
<evidence type="ECO:0000313" key="7">
    <source>
        <dbReference type="Proteomes" id="UP000450917"/>
    </source>
</evidence>
<dbReference type="AlphaFoldDB" id="A0A7X3CTS6"/>
<comment type="similarity">
    <text evidence="4">Belongs to the flavoredoxin family.</text>
</comment>
<dbReference type="Gene3D" id="2.30.110.10">
    <property type="entry name" value="Electron Transport, Fmn-binding Protein, Chain A"/>
    <property type="match status" value="1"/>
</dbReference>
<keyword evidence="7" id="KW-1185">Reference proteome</keyword>
<gene>
    <name evidence="6" type="ORF">GNP93_15245</name>
</gene>
<keyword evidence="2" id="KW-0285">Flavoprotein</keyword>
<accession>A0A7X3CTS6</accession>
<dbReference type="GO" id="GO:0016646">
    <property type="term" value="F:oxidoreductase activity, acting on the CH-NH group of donors, NAD or NADP as acceptor"/>
    <property type="evidence" value="ECO:0007669"/>
    <property type="project" value="UniProtKB-ARBA"/>
</dbReference>
<comment type="caution">
    <text evidence="6">The sequence shown here is derived from an EMBL/GenBank/DDBJ whole genome shotgun (WGS) entry which is preliminary data.</text>
</comment>
<protein>
    <submittedName>
        <fullName evidence="6">Flavin reductase family protein</fullName>
    </submittedName>
</protein>
<dbReference type="EMBL" id="WNZX01000012">
    <property type="protein sequence ID" value="MUG72026.1"/>
    <property type="molecule type" value="Genomic_DNA"/>
</dbReference>
<evidence type="ECO:0000313" key="6">
    <source>
        <dbReference type="EMBL" id="MUG72026.1"/>
    </source>
</evidence>
<evidence type="ECO:0000256" key="3">
    <source>
        <dbReference type="ARBA" id="ARBA00022643"/>
    </source>
</evidence>
<feature type="domain" description="Flavin reductase like" evidence="5">
    <location>
        <begin position="20"/>
        <end position="175"/>
    </location>
</feature>
<organism evidence="6 7">
    <name type="scientific">Paenibacillus validus</name>
    <dbReference type="NCBI Taxonomy" id="44253"/>
    <lineage>
        <taxon>Bacteria</taxon>
        <taxon>Bacillati</taxon>
        <taxon>Bacillota</taxon>
        <taxon>Bacilli</taxon>
        <taxon>Bacillales</taxon>
        <taxon>Paenibacillaceae</taxon>
        <taxon>Paenibacillus</taxon>
    </lineage>
</organism>